<dbReference type="OrthoDB" id="4760524at2759"/>
<dbReference type="PANTHER" id="PTHR10039:SF14">
    <property type="entry name" value="NACHT DOMAIN-CONTAINING PROTEIN"/>
    <property type="match status" value="1"/>
</dbReference>
<evidence type="ECO:0000256" key="1">
    <source>
        <dbReference type="ARBA" id="ARBA00022737"/>
    </source>
</evidence>
<name>A0A8H5H939_9AGAR</name>
<protein>
    <recommendedName>
        <fullName evidence="2">Nephrocystin 3-like N-terminal domain-containing protein</fullName>
    </recommendedName>
</protein>
<dbReference type="InterPro" id="IPR027417">
    <property type="entry name" value="P-loop_NTPase"/>
</dbReference>
<dbReference type="EMBL" id="JAACJN010000072">
    <property type="protein sequence ID" value="KAF5378977.1"/>
    <property type="molecule type" value="Genomic_DNA"/>
</dbReference>
<sequence length="766" mass="86835">MDNLKSQMFAGSHGFLIQRSTFQNIAGDLILKEDGERGLLLLHESTCPAALFNAEARCPPPRCHDGTRKLILDDFKNWIDSPNPSHDIRWLYGPAGAGKSAIAQTLAETCSKDDTLAASFFFWRGDSSRNNPRYFFTTIAYRLAISIPELRPIINAVVLGDSSILTSSIETQFDKLIAQPCAELQMRSGAANAFGHESSTNCRVVIVDGLDECLETQDQLRILSILGNAMQKRILSFRILISSRSEPRIKEAFYNQPFGRVCLWTSLDNNFQASRDIRRYLQDQFPTILNCHSHTMDSVPRPWPTPGQIERLVEKASGQFVYPSTVLKYINDDGAVPADRLNIVLGLTLSRDIDSPFAELDALYRQILLAVTNKTLLLQILGVLMVYRRPRPFNLESSKIDNNLKMILSVILQTPLGVIRATLSSLHSLFLEPSPVESDFKFCHASFRDFLLDPKRSKQFFIGKLAYDDYLARFCLDILINNSTPPDSLFSYAVQFWEWHCSCAIPTDNIRNPSPELVSKLFKFDVYAAATQIIHKGLLYGCPGPHESASLYLLDYIQEIHETWDNMQKHGLFLQQFHDISVNGFCLKIHTCRCIHSKLSCPDPEKHQEYQVSFELSPTLSEQEEIGTTWEMMLESYFKHFQLELEASSSVYELFSLSKNTCPSVEISDFKGIQQIENILLVGWMCEVSAECGCSLLKIQVHDFDLNQNFKESGRLSTLVPWCQTHRFESYGTVIPSSEAIPEQIIPDRASQILARFTVQAIDTRR</sequence>
<evidence type="ECO:0000313" key="3">
    <source>
        <dbReference type="EMBL" id="KAF5378977.1"/>
    </source>
</evidence>
<proteinExistence type="predicted"/>
<dbReference type="InterPro" id="IPR056884">
    <property type="entry name" value="NPHP3-like_N"/>
</dbReference>
<dbReference type="Pfam" id="PF24883">
    <property type="entry name" value="NPHP3_N"/>
    <property type="match status" value="1"/>
</dbReference>
<dbReference type="Proteomes" id="UP000518752">
    <property type="component" value="Unassembled WGS sequence"/>
</dbReference>
<dbReference type="PANTHER" id="PTHR10039">
    <property type="entry name" value="AMELOGENIN"/>
    <property type="match status" value="1"/>
</dbReference>
<comment type="caution">
    <text evidence="3">The sequence shown here is derived from an EMBL/GenBank/DDBJ whole genome shotgun (WGS) entry which is preliminary data.</text>
</comment>
<feature type="domain" description="Nephrocystin 3-like N-terminal" evidence="2">
    <location>
        <begin position="69"/>
        <end position="244"/>
    </location>
</feature>
<organism evidence="3 4">
    <name type="scientific">Collybiopsis confluens</name>
    <dbReference type="NCBI Taxonomy" id="2823264"/>
    <lineage>
        <taxon>Eukaryota</taxon>
        <taxon>Fungi</taxon>
        <taxon>Dikarya</taxon>
        <taxon>Basidiomycota</taxon>
        <taxon>Agaricomycotina</taxon>
        <taxon>Agaricomycetes</taxon>
        <taxon>Agaricomycetidae</taxon>
        <taxon>Agaricales</taxon>
        <taxon>Marasmiineae</taxon>
        <taxon>Omphalotaceae</taxon>
        <taxon>Collybiopsis</taxon>
    </lineage>
</organism>
<gene>
    <name evidence="3" type="ORF">D9757_009127</name>
</gene>
<dbReference type="SUPFAM" id="SSF52540">
    <property type="entry name" value="P-loop containing nucleoside triphosphate hydrolases"/>
    <property type="match status" value="1"/>
</dbReference>
<dbReference type="Gene3D" id="3.40.50.300">
    <property type="entry name" value="P-loop containing nucleotide triphosphate hydrolases"/>
    <property type="match status" value="1"/>
</dbReference>
<keyword evidence="4" id="KW-1185">Reference proteome</keyword>
<evidence type="ECO:0000313" key="4">
    <source>
        <dbReference type="Proteomes" id="UP000518752"/>
    </source>
</evidence>
<dbReference type="AlphaFoldDB" id="A0A8H5H939"/>
<reference evidence="3 4" key="1">
    <citation type="journal article" date="2020" name="ISME J.">
        <title>Uncovering the hidden diversity of litter-decomposition mechanisms in mushroom-forming fungi.</title>
        <authorList>
            <person name="Floudas D."/>
            <person name="Bentzer J."/>
            <person name="Ahren D."/>
            <person name="Johansson T."/>
            <person name="Persson P."/>
            <person name="Tunlid A."/>
        </authorList>
    </citation>
    <scope>NUCLEOTIDE SEQUENCE [LARGE SCALE GENOMIC DNA]</scope>
    <source>
        <strain evidence="3 4">CBS 406.79</strain>
    </source>
</reference>
<evidence type="ECO:0000259" key="2">
    <source>
        <dbReference type="Pfam" id="PF24883"/>
    </source>
</evidence>
<keyword evidence="1" id="KW-0677">Repeat</keyword>
<accession>A0A8H5H939</accession>